<dbReference type="GO" id="GO:0006629">
    <property type="term" value="P:lipid metabolic process"/>
    <property type="evidence" value="ECO:0007669"/>
    <property type="project" value="UniProtKB-KW"/>
</dbReference>
<proteinExistence type="inferred from homology"/>
<dbReference type="PANTHER" id="PTHR32176:SF103">
    <property type="entry name" value="OS08G0376550 PROTEIN"/>
    <property type="match status" value="1"/>
</dbReference>
<sequence length="140" mass="15539">MENLSKLDIVLLMNLDGPEARIADYFDIIAGTSNGGLITTMLTAPDDKVPNDKDTKKRPLFKAKEIKEFYLKKCPKIFPQNWYSHTNERASHMTHPICHAAKSRTTPTPTVGTNDAATQPTQVVRTCASQTCAHTNQLPV</sequence>
<dbReference type="STRING" id="35608.A0A2U1M4J9"/>
<feature type="domain" description="PNPLA" evidence="4">
    <location>
        <begin position="1"/>
        <end position="140"/>
    </location>
</feature>
<evidence type="ECO:0000259" key="4">
    <source>
        <dbReference type="PROSITE" id="PS51635"/>
    </source>
</evidence>
<accession>A0A2U1M4J9</accession>
<protein>
    <recommendedName>
        <fullName evidence="4">PNPLA domain-containing protein</fullName>
    </recommendedName>
</protein>
<gene>
    <name evidence="5" type="ORF">CTI12_AA356120</name>
</gene>
<dbReference type="SUPFAM" id="SSF52151">
    <property type="entry name" value="FabD/lysophospholipase-like"/>
    <property type="match status" value="1"/>
</dbReference>
<dbReference type="InterPro" id="IPR016035">
    <property type="entry name" value="Acyl_Trfase/lysoPLipase"/>
</dbReference>
<keyword evidence="6" id="KW-1185">Reference proteome</keyword>
<evidence type="ECO:0000256" key="1">
    <source>
        <dbReference type="ARBA" id="ARBA00010240"/>
    </source>
</evidence>
<evidence type="ECO:0000256" key="3">
    <source>
        <dbReference type="PROSITE-ProRule" id="PRU01161"/>
    </source>
</evidence>
<dbReference type="OrthoDB" id="1658288at2759"/>
<evidence type="ECO:0000313" key="5">
    <source>
        <dbReference type="EMBL" id="PWA56167.1"/>
    </source>
</evidence>
<comment type="similarity">
    <text evidence="1">Belongs to the patatin family.</text>
</comment>
<dbReference type="GO" id="GO:0004620">
    <property type="term" value="F:phospholipase activity"/>
    <property type="evidence" value="ECO:0007669"/>
    <property type="project" value="TreeGrafter"/>
</dbReference>
<dbReference type="InterPro" id="IPR002641">
    <property type="entry name" value="PNPLA_dom"/>
</dbReference>
<dbReference type="PANTHER" id="PTHR32176">
    <property type="entry name" value="XYLOSE ISOMERASE"/>
    <property type="match status" value="1"/>
</dbReference>
<evidence type="ECO:0000313" key="6">
    <source>
        <dbReference type="Proteomes" id="UP000245207"/>
    </source>
</evidence>
<dbReference type="EMBL" id="PKPP01006546">
    <property type="protein sequence ID" value="PWA56167.1"/>
    <property type="molecule type" value="Genomic_DNA"/>
</dbReference>
<comment type="caution">
    <text evidence="3">Lacks conserved residue(s) required for the propagation of feature annotation.</text>
</comment>
<keyword evidence="2" id="KW-0443">Lipid metabolism</keyword>
<dbReference type="AlphaFoldDB" id="A0A2U1M4J9"/>
<dbReference type="Proteomes" id="UP000245207">
    <property type="component" value="Unassembled WGS sequence"/>
</dbReference>
<evidence type="ECO:0000256" key="2">
    <source>
        <dbReference type="ARBA" id="ARBA00023098"/>
    </source>
</evidence>
<dbReference type="PROSITE" id="PS51635">
    <property type="entry name" value="PNPLA"/>
    <property type="match status" value="1"/>
</dbReference>
<reference evidence="5 6" key="1">
    <citation type="journal article" date="2018" name="Mol. Plant">
        <title>The genome of Artemisia annua provides insight into the evolution of Asteraceae family and artemisinin biosynthesis.</title>
        <authorList>
            <person name="Shen Q."/>
            <person name="Zhang L."/>
            <person name="Liao Z."/>
            <person name="Wang S."/>
            <person name="Yan T."/>
            <person name="Shi P."/>
            <person name="Liu M."/>
            <person name="Fu X."/>
            <person name="Pan Q."/>
            <person name="Wang Y."/>
            <person name="Lv Z."/>
            <person name="Lu X."/>
            <person name="Zhang F."/>
            <person name="Jiang W."/>
            <person name="Ma Y."/>
            <person name="Chen M."/>
            <person name="Hao X."/>
            <person name="Li L."/>
            <person name="Tang Y."/>
            <person name="Lv G."/>
            <person name="Zhou Y."/>
            <person name="Sun X."/>
            <person name="Brodelius P.E."/>
            <person name="Rose J.K.C."/>
            <person name="Tang K."/>
        </authorList>
    </citation>
    <scope>NUCLEOTIDE SEQUENCE [LARGE SCALE GENOMIC DNA]</scope>
    <source>
        <strain evidence="6">cv. Huhao1</strain>
        <tissue evidence="5">Leaf</tissue>
    </source>
</reference>
<organism evidence="5 6">
    <name type="scientific">Artemisia annua</name>
    <name type="common">Sweet wormwood</name>
    <dbReference type="NCBI Taxonomy" id="35608"/>
    <lineage>
        <taxon>Eukaryota</taxon>
        <taxon>Viridiplantae</taxon>
        <taxon>Streptophyta</taxon>
        <taxon>Embryophyta</taxon>
        <taxon>Tracheophyta</taxon>
        <taxon>Spermatophyta</taxon>
        <taxon>Magnoliopsida</taxon>
        <taxon>eudicotyledons</taxon>
        <taxon>Gunneridae</taxon>
        <taxon>Pentapetalae</taxon>
        <taxon>asterids</taxon>
        <taxon>campanulids</taxon>
        <taxon>Asterales</taxon>
        <taxon>Asteraceae</taxon>
        <taxon>Asteroideae</taxon>
        <taxon>Anthemideae</taxon>
        <taxon>Artemisiinae</taxon>
        <taxon>Artemisia</taxon>
    </lineage>
</organism>
<dbReference type="Gene3D" id="3.40.1090.10">
    <property type="entry name" value="Cytosolic phospholipase A2 catalytic domain"/>
    <property type="match status" value="1"/>
</dbReference>
<feature type="short sequence motif" description="GXSXG" evidence="3">
    <location>
        <begin position="31"/>
        <end position="35"/>
    </location>
</feature>
<name>A0A2U1M4J9_ARTAN</name>
<dbReference type="GO" id="GO:0047372">
    <property type="term" value="F:monoacylglycerol lipase activity"/>
    <property type="evidence" value="ECO:0007669"/>
    <property type="project" value="TreeGrafter"/>
</dbReference>
<comment type="caution">
    <text evidence="5">The sequence shown here is derived from an EMBL/GenBank/DDBJ whole genome shotgun (WGS) entry which is preliminary data.</text>
</comment>